<keyword evidence="3" id="KW-1185">Reference proteome</keyword>
<dbReference type="RefSeq" id="WP_100867200.1">
    <property type="nucleotide sequence ID" value="NZ_PHUF01000004.1"/>
</dbReference>
<dbReference type="Pfam" id="PF11136">
    <property type="entry name" value="DUF2889"/>
    <property type="match status" value="1"/>
</dbReference>
<evidence type="ECO:0000313" key="2">
    <source>
        <dbReference type="EMBL" id="PKB14348.1"/>
    </source>
</evidence>
<dbReference type="EMBL" id="PHUF01000004">
    <property type="protein sequence ID" value="PKB14348.1"/>
    <property type="molecule type" value="Genomic_DNA"/>
</dbReference>
<proteinExistence type="predicted"/>
<name>A0A2N0H5Z0_9SPHN</name>
<accession>A0A2N0H5Z0</accession>
<dbReference type="AlphaFoldDB" id="A0A2N0H5Z0"/>
<reference evidence="2 3" key="1">
    <citation type="submission" date="2017-11" db="EMBL/GenBank/DDBJ databases">
        <title>Genomic Encyclopedia of Type Strains, Phase III (KMG-III): the genomes of soil and plant-associated and newly described type strains.</title>
        <authorList>
            <person name="Whitman W."/>
        </authorList>
    </citation>
    <scope>NUCLEOTIDE SEQUENCE [LARGE SCALE GENOMIC DNA]</scope>
    <source>
        <strain evidence="2 3">CGMCC 1.12274</strain>
    </source>
</reference>
<dbReference type="OrthoDB" id="7530149at2"/>
<dbReference type="Proteomes" id="UP000232587">
    <property type="component" value="Unassembled WGS sequence"/>
</dbReference>
<protein>
    <recommendedName>
        <fullName evidence="4">DUF2889 family protein</fullName>
    </recommendedName>
</protein>
<dbReference type="InterPro" id="IPR021312">
    <property type="entry name" value="DUF2889"/>
</dbReference>
<evidence type="ECO:0000256" key="1">
    <source>
        <dbReference type="SAM" id="MobiDB-lite"/>
    </source>
</evidence>
<evidence type="ECO:0000313" key="3">
    <source>
        <dbReference type="Proteomes" id="UP000232587"/>
    </source>
</evidence>
<gene>
    <name evidence="2" type="ORF">B0I00_1935</name>
</gene>
<sequence length="335" mass="36549">MTVPQQFPFARQSAGHAPLRRPGSVRRTTSIDSDWPDGYGQPWDMVGRARDLLTPADGSAPQVLAAAQYRIKASPLREILSIEATPDQPRLQELVGVRAGRDSRLALTGTLGDLRGTPLYQVLDDFAGASLVAGWIWSRWMNDWPENMRSAPMRSNAGRAGKMLNICTGFAEGGSSLNADGSTNHASQSFAEVGPLEHPDDPIGWHTMPFQEGPQKRRARRIDLWRDGATIMVDAAFQDSGSNPEGSRTAIHEYRVFAEIDAATSRLIALQVLPMILPFRECPGASVKATRMIGQDVTTFRDSVVEVLPSTLGCTHLNDVLRALADVPRLARSLA</sequence>
<comment type="caution">
    <text evidence="2">The sequence shown here is derived from an EMBL/GenBank/DDBJ whole genome shotgun (WGS) entry which is preliminary data.</text>
</comment>
<organism evidence="2 3">
    <name type="scientific">Novosphingobium kunmingense</name>
    <dbReference type="NCBI Taxonomy" id="1211806"/>
    <lineage>
        <taxon>Bacteria</taxon>
        <taxon>Pseudomonadati</taxon>
        <taxon>Pseudomonadota</taxon>
        <taxon>Alphaproteobacteria</taxon>
        <taxon>Sphingomonadales</taxon>
        <taxon>Sphingomonadaceae</taxon>
        <taxon>Novosphingobium</taxon>
    </lineage>
</organism>
<evidence type="ECO:0008006" key="4">
    <source>
        <dbReference type="Google" id="ProtNLM"/>
    </source>
</evidence>
<feature type="region of interest" description="Disordered" evidence="1">
    <location>
        <begin position="1"/>
        <end position="37"/>
    </location>
</feature>